<keyword evidence="1" id="KW-1133">Transmembrane helix</keyword>
<reference evidence="2 3" key="1">
    <citation type="submission" date="2018-06" db="EMBL/GenBank/DDBJ databases">
        <title>Genomic Encyclopedia of Type Strains, Phase III (KMG-III): the genomes of soil and plant-associated and newly described type strains.</title>
        <authorList>
            <person name="Whitman W."/>
        </authorList>
    </citation>
    <scope>NUCLEOTIDE SEQUENCE [LARGE SCALE GENOMIC DNA]</scope>
    <source>
        <strain evidence="2 3">CECT 7945</strain>
    </source>
</reference>
<dbReference type="EMBL" id="QJTD01000006">
    <property type="protein sequence ID" value="PYE80290.1"/>
    <property type="molecule type" value="Genomic_DNA"/>
</dbReference>
<feature type="transmembrane region" description="Helical" evidence="1">
    <location>
        <begin position="7"/>
        <end position="26"/>
    </location>
</feature>
<sequence>MKQNYKKIGIAIAIIILVLIISTYIANRVIEGKVTTAIENLPSSVSVDYSEVEVSVWTAKMTLKDPVIKITGQTTGKNILEATLKAIEIDDISYWNLLVNDKISIEEFNIIKPILKYLHNPHVKKDDYQSGFLDKIKRIIDIEKLSIKDADILISDYDTDSLLLSIPKLNVGISDLKINSKSSKSNKKIRYDDLNVQARNVKWASNTYDDIYANTIYLTNSELKVEDFQYKTKYSRSEYSALLPKERDHFDLKVEEIKLRDLDYGFDSNKKFYLTSNKVQLISPTSEIYRDKLVADDLTKKALYGKMLRELDLNLGLKSIEITDGSISYLEKVNAENQAGRLDFTNMNATITNLGNTFGEEETSIKVNSTFMKNSPLEVHWNFKVADSTDQFTFKADIGLLNATVMDQFTQPNLNVDLNGELNQTYFTISGAPNRSRIDLKVKYEDFEISILKKEGKEKNKFLSTLVNLFVSKDSEDDQRSYRYGQSENVERDPTKSVFNFIWLNIKDGLLSAMAGNGEKAG</sequence>
<protein>
    <recommendedName>
        <fullName evidence="4">AsmA-like protein</fullName>
    </recommendedName>
</protein>
<name>A0A2V4XCR2_9FLAO</name>
<gene>
    <name evidence="2" type="ORF">DFQ11_10690</name>
</gene>
<evidence type="ECO:0008006" key="4">
    <source>
        <dbReference type="Google" id="ProtNLM"/>
    </source>
</evidence>
<proteinExistence type="predicted"/>
<organism evidence="2 3">
    <name type="scientific">Winogradskyella epiphytica</name>
    <dbReference type="NCBI Taxonomy" id="262005"/>
    <lineage>
        <taxon>Bacteria</taxon>
        <taxon>Pseudomonadati</taxon>
        <taxon>Bacteroidota</taxon>
        <taxon>Flavobacteriia</taxon>
        <taxon>Flavobacteriales</taxon>
        <taxon>Flavobacteriaceae</taxon>
        <taxon>Winogradskyella</taxon>
    </lineage>
</organism>
<dbReference type="AlphaFoldDB" id="A0A2V4XCR2"/>
<evidence type="ECO:0000313" key="2">
    <source>
        <dbReference type="EMBL" id="PYE80290.1"/>
    </source>
</evidence>
<comment type="caution">
    <text evidence="2">The sequence shown here is derived from an EMBL/GenBank/DDBJ whole genome shotgun (WGS) entry which is preliminary data.</text>
</comment>
<accession>A0A2V4XCR2</accession>
<keyword evidence="1" id="KW-0472">Membrane</keyword>
<evidence type="ECO:0000313" key="3">
    <source>
        <dbReference type="Proteomes" id="UP000248054"/>
    </source>
</evidence>
<keyword evidence="3" id="KW-1185">Reference proteome</keyword>
<evidence type="ECO:0000256" key="1">
    <source>
        <dbReference type="SAM" id="Phobius"/>
    </source>
</evidence>
<keyword evidence="1" id="KW-0812">Transmembrane</keyword>
<dbReference type="OrthoDB" id="1412480at2"/>
<dbReference type="RefSeq" id="WP_110476153.1">
    <property type="nucleotide sequence ID" value="NZ_BMWQ01000006.1"/>
</dbReference>
<dbReference type="Proteomes" id="UP000248054">
    <property type="component" value="Unassembled WGS sequence"/>
</dbReference>